<dbReference type="PIRSF" id="PIRSF036492">
    <property type="entry name" value="ALDH"/>
    <property type="match status" value="1"/>
</dbReference>
<dbReference type="Gene3D" id="3.40.309.10">
    <property type="entry name" value="Aldehyde Dehydrogenase, Chain A, domain 2"/>
    <property type="match status" value="1"/>
</dbReference>
<keyword evidence="2 4" id="KW-0560">Oxidoreductase</keyword>
<dbReference type="SUPFAM" id="SSF53720">
    <property type="entry name" value="ALDH-like"/>
    <property type="match status" value="1"/>
</dbReference>
<feature type="domain" description="Aldehyde dehydrogenase" evidence="5">
    <location>
        <begin position="19"/>
        <end position="451"/>
    </location>
</feature>
<sequence length="489" mass="54107">MSSSHSQRGANEGNGLTYTSKETIPVIVSTARAMFASGALKEVRQRKQVLQNLLVMMNKEEECFLKAITADLGRNPEESKIVETTIVKNELTFFLNHLNSLVKPTSLSGAHPLQDCKTFKEPKGVVLVISPWNYPIQMVMMPLIGAIAAGNTVVVKLSEFAPETARLFMEMLPKYVPEGIVGFVYGAVEEATALLKERFDHIFFTGGAPVGKVVMTAAAQHLTPVTLGLGGKSPTVVDESCDGEMDTVASRIAWGKFVNCGQTCVAPDYVLVHTSVKKRFVEAFEKARRSFFGVDGDVLASPNYGRIVNQQHWDRLNGLLDKGETVLLGGERNRETLQFATTVVENADINGKLMTDEIFGPILPLVTYERLEEAIQFIQQREKPLALYVFTKHDAVRKRFCTETSSGGLVFNDVMLHVGITGLPFGGVGYSGLGNYHGAYSFDTFSHTKTVLNEGTSLECFMKVRYPPYSEEKTKWFRFAMEKSRCCCM</sequence>
<evidence type="ECO:0000256" key="4">
    <source>
        <dbReference type="PIRNR" id="PIRNR036492"/>
    </source>
</evidence>
<name>A0A7G2CCC8_9TRYP</name>
<dbReference type="EMBL" id="LR877153">
    <property type="protein sequence ID" value="CAD2217470.1"/>
    <property type="molecule type" value="Genomic_DNA"/>
</dbReference>
<gene>
    <name evidence="6" type="ORF">ADEAN_000494800</name>
</gene>
<dbReference type="FunFam" id="3.40.309.10:FF:000003">
    <property type="entry name" value="Aldehyde dehydrogenase"/>
    <property type="match status" value="1"/>
</dbReference>
<dbReference type="GO" id="GO:0006081">
    <property type="term" value="P:aldehyde metabolic process"/>
    <property type="evidence" value="ECO:0007669"/>
    <property type="project" value="InterPro"/>
</dbReference>
<dbReference type="InterPro" id="IPR012394">
    <property type="entry name" value="Aldehyde_DH_NAD(P)"/>
</dbReference>
<reference evidence="6 7" key="1">
    <citation type="submission" date="2020-08" db="EMBL/GenBank/DDBJ databases">
        <authorList>
            <person name="Newling K."/>
            <person name="Davey J."/>
            <person name="Forrester S."/>
        </authorList>
    </citation>
    <scope>NUCLEOTIDE SEQUENCE [LARGE SCALE GENOMIC DNA]</scope>
    <source>
        <strain evidence="7">Crithidia deanei Carvalho (ATCC PRA-265)</strain>
    </source>
</reference>
<dbReference type="PROSITE" id="PS00070">
    <property type="entry name" value="ALDEHYDE_DEHYDR_CYS"/>
    <property type="match status" value="1"/>
</dbReference>
<dbReference type="GO" id="GO:0005737">
    <property type="term" value="C:cytoplasm"/>
    <property type="evidence" value="ECO:0007669"/>
    <property type="project" value="TreeGrafter"/>
</dbReference>
<evidence type="ECO:0000259" key="5">
    <source>
        <dbReference type="Pfam" id="PF00171"/>
    </source>
</evidence>
<keyword evidence="7" id="KW-1185">Reference proteome</keyword>
<dbReference type="AlphaFoldDB" id="A0A7G2CCC8"/>
<dbReference type="InterPro" id="IPR015590">
    <property type="entry name" value="Aldehyde_DH_dom"/>
</dbReference>
<dbReference type="InterPro" id="IPR016163">
    <property type="entry name" value="Ald_DH_C"/>
</dbReference>
<dbReference type="VEuPathDB" id="TriTrypDB:ADEAN_000494800"/>
<dbReference type="CDD" id="cd07087">
    <property type="entry name" value="ALDH_F3-13-14_CALDH-like"/>
    <property type="match status" value="1"/>
</dbReference>
<accession>A0A7G2CCC8</accession>
<evidence type="ECO:0000313" key="7">
    <source>
        <dbReference type="Proteomes" id="UP000515908"/>
    </source>
</evidence>
<organism evidence="6 7">
    <name type="scientific">Angomonas deanei</name>
    <dbReference type="NCBI Taxonomy" id="59799"/>
    <lineage>
        <taxon>Eukaryota</taxon>
        <taxon>Discoba</taxon>
        <taxon>Euglenozoa</taxon>
        <taxon>Kinetoplastea</taxon>
        <taxon>Metakinetoplastina</taxon>
        <taxon>Trypanosomatida</taxon>
        <taxon>Trypanosomatidae</taxon>
        <taxon>Strigomonadinae</taxon>
        <taxon>Angomonas</taxon>
    </lineage>
</organism>
<comment type="similarity">
    <text evidence="1 4">Belongs to the aldehyde dehydrogenase family.</text>
</comment>
<proteinExistence type="inferred from homology"/>
<dbReference type="GO" id="GO:0004029">
    <property type="term" value="F:aldehyde dehydrogenase (NAD+) activity"/>
    <property type="evidence" value="ECO:0007669"/>
    <property type="project" value="TreeGrafter"/>
</dbReference>
<evidence type="ECO:0000256" key="3">
    <source>
        <dbReference type="ARBA" id="ARBA00023027"/>
    </source>
</evidence>
<evidence type="ECO:0000256" key="2">
    <source>
        <dbReference type="ARBA" id="ARBA00023002"/>
    </source>
</evidence>
<dbReference type="InterPro" id="IPR016162">
    <property type="entry name" value="Ald_DH_N"/>
</dbReference>
<dbReference type="Proteomes" id="UP000515908">
    <property type="component" value="Chromosome 09"/>
</dbReference>
<evidence type="ECO:0000256" key="1">
    <source>
        <dbReference type="ARBA" id="ARBA00009986"/>
    </source>
</evidence>
<keyword evidence="3" id="KW-0520">NAD</keyword>
<dbReference type="PANTHER" id="PTHR43570">
    <property type="entry name" value="ALDEHYDE DEHYDROGENASE"/>
    <property type="match status" value="1"/>
</dbReference>
<dbReference type="InterPro" id="IPR016160">
    <property type="entry name" value="Ald_DH_CS_CYS"/>
</dbReference>
<dbReference type="FunFam" id="3.40.605.10:FF:000004">
    <property type="entry name" value="Aldehyde dehydrogenase"/>
    <property type="match status" value="1"/>
</dbReference>
<dbReference type="InterPro" id="IPR016161">
    <property type="entry name" value="Ald_DH/histidinol_DH"/>
</dbReference>
<dbReference type="Gene3D" id="3.40.605.10">
    <property type="entry name" value="Aldehyde Dehydrogenase, Chain A, domain 1"/>
    <property type="match status" value="1"/>
</dbReference>
<evidence type="ECO:0000313" key="6">
    <source>
        <dbReference type="EMBL" id="CAD2217470.1"/>
    </source>
</evidence>
<dbReference type="Pfam" id="PF00171">
    <property type="entry name" value="Aldedh"/>
    <property type="match status" value="1"/>
</dbReference>
<protein>
    <recommendedName>
        <fullName evidence="4">Aldehyde dehydrogenase</fullName>
    </recommendedName>
</protein>
<dbReference type="PANTHER" id="PTHR43570:SF16">
    <property type="entry name" value="ALDEHYDE DEHYDROGENASE TYPE III, ISOFORM Q"/>
    <property type="match status" value="1"/>
</dbReference>